<keyword evidence="8" id="KW-1185">Reference proteome</keyword>
<dbReference type="SUPFAM" id="SSF53335">
    <property type="entry name" value="S-adenosyl-L-methionine-dependent methyltransferases"/>
    <property type="match status" value="1"/>
</dbReference>
<organism evidence="7 8">
    <name type="scientific">Tranquillimonas alkanivorans</name>
    <dbReference type="NCBI Taxonomy" id="441119"/>
    <lineage>
        <taxon>Bacteria</taxon>
        <taxon>Pseudomonadati</taxon>
        <taxon>Pseudomonadota</taxon>
        <taxon>Alphaproteobacteria</taxon>
        <taxon>Rhodobacterales</taxon>
        <taxon>Roseobacteraceae</taxon>
        <taxon>Tranquillimonas</taxon>
    </lineage>
</organism>
<keyword evidence="3 7" id="KW-0489">Methyltransferase</keyword>
<evidence type="ECO:0000256" key="1">
    <source>
        <dbReference type="ARBA" id="ARBA00022490"/>
    </source>
</evidence>
<evidence type="ECO:0000313" key="7">
    <source>
        <dbReference type="EMBL" id="SFQ09589.1"/>
    </source>
</evidence>
<keyword evidence="4 7" id="KW-0808">Transferase</keyword>
<dbReference type="InterPro" id="IPR046977">
    <property type="entry name" value="RsmC/RlmG"/>
</dbReference>
<dbReference type="Pfam" id="PF05175">
    <property type="entry name" value="MTS"/>
    <property type="match status" value="1"/>
</dbReference>
<dbReference type="OrthoDB" id="9816072at2"/>
<keyword evidence="5" id="KW-0949">S-adenosyl-L-methionine</keyword>
<dbReference type="PANTHER" id="PTHR47816:SF4">
    <property type="entry name" value="RIBOSOMAL RNA SMALL SUBUNIT METHYLTRANSFERASE C"/>
    <property type="match status" value="1"/>
</dbReference>
<evidence type="ECO:0000256" key="2">
    <source>
        <dbReference type="ARBA" id="ARBA00022552"/>
    </source>
</evidence>
<protein>
    <submittedName>
        <fullName evidence="7">16S rRNA m(2)G 1207 methyltransferase</fullName>
    </submittedName>
</protein>
<keyword evidence="1" id="KW-0963">Cytoplasm</keyword>
<dbReference type="Proteomes" id="UP000199356">
    <property type="component" value="Unassembled WGS sequence"/>
</dbReference>
<proteinExistence type="predicted"/>
<evidence type="ECO:0000313" key="8">
    <source>
        <dbReference type="Proteomes" id="UP000199356"/>
    </source>
</evidence>
<dbReference type="PROSITE" id="PS00092">
    <property type="entry name" value="N6_MTASE"/>
    <property type="match status" value="1"/>
</dbReference>
<feature type="domain" description="Methyltransferase small" evidence="6">
    <location>
        <begin position="154"/>
        <end position="316"/>
    </location>
</feature>
<name>A0A1I5VQ00_9RHOB</name>
<gene>
    <name evidence="7" type="ORF">SAMN04488047_13413</name>
</gene>
<dbReference type="GO" id="GO:0008757">
    <property type="term" value="F:S-adenosylmethionine-dependent methyltransferase activity"/>
    <property type="evidence" value="ECO:0007669"/>
    <property type="project" value="InterPro"/>
</dbReference>
<dbReference type="Gene3D" id="3.40.50.150">
    <property type="entry name" value="Vaccinia Virus protein VP39"/>
    <property type="match status" value="2"/>
</dbReference>
<sequence>MLTTRLSLAAERGLFHLDGPVCVFGARAGDDLSPLGTDVQVVQGFHPDFDVLSRRGLDVRVAPEGRFPLIVVALPRAKALARDRVARAAPALAPGGVLVIDGQKTEGIDSLLRDIRKRAEVGEVLSKAHGKIFTVTGGEFSDWVEEPARISEGFLTAPGSFSADAVDRGSALLAEALPPLKGAVADLGAGWGYLSHHLLQTSQAVTECHLVEADHAALDCARTNVTDPRARFHWADATAWDGPEPLDHVVTNPPFHIGRAADPSLGRAFIAAAVRLLKPSGRLWLVANRHLPYEAALSEGFARIEEVAGDNAFKVYACDRPRRGR</sequence>
<evidence type="ECO:0000256" key="4">
    <source>
        <dbReference type="ARBA" id="ARBA00022679"/>
    </source>
</evidence>
<dbReference type="AlphaFoldDB" id="A0A1I5VQ00"/>
<dbReference type="InterPro" id="IPR002052">
    <property type="entry name" value="DNA_methylase_N6_adenine_CS"/>
</dbReference>
<dbReference type="PANTHER" id="PTHR47816">
    <property type="entry name" value="RIBOSOMAL RNA SMALL SUBUNIT METHYLTRANSFERASE C"/>
    <property type="match status" value="1"/>
</dbReference>
<dbReference type="GO" id="GO:0032259">
    <property type="term" value="P:methylation"/>
    <property type="evidence" value="ECO:0007669"/>
    <property type="project" value="UniProtKB-KW"/>
</dbReference>
<dbReference type="STRING" id="441119.SAMN04488047_13413"/>
<evidence type="ECO:0000256" key="3">
    <source>
        <dbReference type="ARBA" id="ARBA00022603"/>
    </source>
</evidence>
<dbReference type="GO" id="GO:0008170">
    <property type="term" value="F:N-methyltransferase activity"/>
    <property type="evidence" value="ECO:0007669"/>
    <property type="project" value="UniProtKB-ARBA"/>
</dbReference>
<dbReference type="GO" id="GO:0006364">
    <property type="term" value="P:rRNA processing"/>
    <property type="evidence" value="ECO:0007669"/>
    <property type="project" value="UniProtKB-KW"/>
</dbReference>
<dbReference type="EMBL" id="FOXA01000034">
    <property type="protein sequence ID" value="SFQ09589.1"/>
    <property type="molecule type" value="Genomic_DNA"/>
</dbReference>
<accession>A0A1I5VQ00</accession>
<dbReference type="InterPro" id="IPR007848">
    <property type="entry name" value="Small_mtfrase_dom"/>
</dbReference>
<keyword evidence="2" id="KW-0698">rRNA processing</keyword>
<evidence type="ECO:0000259" key="6">
    <source>
        <dbReference type="Pfam" id="PF05175"/>
    </source>
</evidence>
<dbReference type="GO" id="GO:0003676">
    <property type="term" value="F:nucleic acid binding"/>
    <property type="evidence" value="ECO:0007669"/>
    <property type="project" value="InterPro"/>
</dbReference>
<reference evidence="7 8" key="1">
    <citation type="submission" date="2016-10" db="EMBL/GenBank/DDBJ databases">
        <authorList>
            <person name="de Groot N.N."/>
        </authorList>
    </citation>
    <scope>NUCLEOTIDE SEQUENCE [LARGE SCALE GENOMIC DNA]</scope>
    <source>
        <strain evidence="7 8">DSM 19547</strain>
    </source>
</reference>
<dbReference type="InterPro" id="IPR029063">
    <property type="entry name" value="SAM-dependent_MTases_sf"/>
</dbReference>
<evidence type="ECO:0000256" key="5">
    <source>
        <dbReference type="ARBA" id="ARBA00022691"/>
    </source>
</evidence>
<dbReference type="CDD" id="cd02440">
    <property type="entry name" value="AdoMet_MTases"/>
    <property type="match status" value="1"/>
</dbReference>